<keyword evidence="2" id="KW-1185">Reference proteome</keyword>
<gene>
    <name evidence="1" type="ORF">GC101_15865</name>
</gene>
<evidence type="ECO:0000313" key="1">
    <source>
        <dbReference type="EMBL" id="NOU80347.1"/>
    </source>
</evidence>
<evidence type="ECO:0000313" key="2">
    <source>
        <dbReference type="Proteomes" id="UP000596857"/>
    </source>
</evidence>
<dbReference type="RefSeq" id="WP_171718011.1">
    <property type="nucleotide sequence ID" value="NZ_WHOB01000043.1"/>
</dbReference>
<dbReference type="EMBL" id="WHOB01000043">
    <property type="protein sequence ID" value="NOU80347.1"/>
    <property type="molecule type" value="Genomic_DNA"/>
</dbReference>
<organism evidence="1 2">
    <name type="scientific">Paenibacillus phytohabitans</name>
    <dbReference type="NCBI Taxonomy" id="2654978"/>
    <lineage>
        <taxon>Bacteria</taxon>
        <taxon>Bacillati</taxon>
        <taxon>Bacillota</taxon>
        <taxon>Bacilli</taxon>
        <taxon>Bacillales</taxon>
        <taxon>Paenibacillaceae</taxon>
        <taxon>Paenibacillus</taxon>
    </lineage>
</organism>
<proteinExistence type="predicted"/>
<comment type="caution">
    <text evidence="1">The sequence shown here is derived from an EMBL/GenBank/DDBJ whole genome shotgun (WGS) entry which is preliminary data.</text>
</comment>
<dbReference type="Proteomes" id="UP000596857">
    <property type="component" value="Unassembled WGS sequence"/>
</dbReference>
<reference evidence="1 2" key="1">
    <citation type="submission" date="2019-10" db="EMBL/GenBank/DDBJ databases">
        <title>Description of Paenibacillus terricola sp. nov.</title>
        <authorList>
            <person name="Carlier A."/>
            <person name="Qi S."/>
        </authorList>
    </citation>
    <scope>NUCLEOTIDE SEQUENCE [LARGE SCALE GENOMIC DNA]</scope>
    <source>
        <strain evidence="1 2">LMG 31459</strain>
    </source>
</reference>
<sequence length="282" mass="31425">MSINSNIDIVQRKIAPCTGPLVCSTFIGKGDYEIEAVVDLYSLEGSVVDLAKVQFRIGTSYMVIEGTSNNRVLLNDISREQSTCFVSGSQGFLQKFHVCISYVPAVGGQNGQIYVHGLLTDRFGHSPKSISYLIAEWHGLQNECNWHACSSSVLSSEGSGPLTMSIDLFKDYPCIIYNAASVSFIDKASGIGLVQDYKLGWRQQDPLFLFNQNLEERHILLYPAGGPYSDSLVKEVRVNRIWLTIPRADLEGSLCIEGFYLTQNKWHCIQPQVLAKWTVNDQ</sequence>
<protein>
    <submittedName>
        <fullName evidence="1">Uncharacterized protein</fullName>
    </submittedName>
</protein>
<name>A0ABX1YHC1_9BACL</name>
<accession>A0ABX1YHC1</accession>